<dbReference type="InterPro" id="IPR013325">
    <property type="entry name" value="RNA_pol_sigma_r2"/>
</dbReference>
<proteinExistence type="inferred from homology"/>
<keyword evidence="2" id="KW-0805">Transcription regulation</keyword>
<name>A0A6S6QRR7_9FIRM</name>
<gene>
    <name evidence="5" type="ORF">acsn021_16120</name>
</gene>
<reference evidence="5 6" key="1">
    <citation type="journal article" date="2016" name="Int. J. Syst. Evol. Microbiol.">
        <title>Descriptions of Anaerotaenia torta gen. nov., sp. nov. and Anaerocolumna cellulosilytica gen. nov., sp. nov. isolated from a methanogenic reactor of cattle waste.</title>
        <authorList>
            <person name="Uek A."/>
            <person name="Ohtaki Y."/>
            <person name="Kaku N."/>
            <person name="Ueki K."/>
        </authorList>
    </citation>
    <scope>NUCLEOTIDE SEQUENCE [LARGE SCALE GENOMIC DNA]</scope>
    <source>
        <strain evidence="5 6">SN021</strain>
    </source>
</reference>
<dbReference type="Gene3D" id="1.10.1740.10">
    <property type="match status" value="1"/>
</dbReference>
<sequence length="183" mass="21139">MFIYLAMIDSDEEQSKFEQLYNTYRQTMFYTANNILKDTYLAEDAVHQAFLRIINHIDKIEEVKSGRTKSFVVIITENIAIDMYRKRKRENSISFYDMEEYLGEEAAATTEFSDGNPVAAAIAMLPFNYASVLTLKFSHGYSDVEIAAILSIKVDNVRQRIARAKAKLKKILEEGGIHFDEYY</sequence>
<dbReference type="GO" id="GO:0006352">
    <property type="term" value="P:DNA-templated transcription initiation"/>
    <property type="evidence" value="ECO:0007669"/>
    <property type="project" value="InterPro"/>
</dbReference>
<keyword evidence="4" id="KW-0804">Transcription</keyword>
<dbReference type="RefSeq" id="WP_184094360.1">
    <property type="nucleotide sequence ID" value="NZ_AP023367.1"/>
</dbReference>
<dbReference type="CDD" id="cd06171">
    <property type="entry name" value="Sigma70_r4"/>
    <property type="match status" value="1"/>
</dbReference>
<dbReference type="Pfam" id="PF04542">
    <property type="entry name" value="Sigma70_r2"/>
    <property type="match status" value="1"/>
</dbReference>
<accession>A0A6S6QRR7</accession>
<evidence type="ECO:0000313" key="5">
    <source>
        <dbReference type="EMBL" id="BCJ94043.1"/>
    </source>
</evidence>
<dbReference type="InterPro" id="IPR039425">
    <property type="entry name" value="RNA_pol_sigma-70-like"/>
</dbReference>
<dbReference type="InterPro" id="IPR013324">
    <property type="entry name" value="RNA_pol_sigma_r3/r4-like"/>
</dbReference>
<dbReference type="SUPFAM" id="SSF88659">
    <property type="entry name" value="Sigma3 and sigma4 domains of RNA polymerase sigma factors"/>
    <property type="match status" value="1"/>
</dbReference>
<dbReference type="EMBL" id="AP023367">
    <property type="protein sequence ID" value="BCJ94043.1"/>
    <property type="molecule type" value="Genomic_DNA"/>
</dbReference>
<dbReference type="InterPro" id="IPR036388">
    <property type="entry name" value="WH-like_DNA-bd_sf"/>
</dbReference>
<evidence type="ECO:0000256" key="3">
    <source>
        <dbReference type="ARBA" id="ARBA00023082"/>
    </source>
</evidence>
<dbReference type="SUPFAM" id="SSF88946">
    <property type="entry name" value="Sigma2 domain of RNA polymerase sigma factors"/>
    <property type="match status" value="1"/>
</dbReference>
<dbReference type="PANTHER" id="PTHR43133">
    <property type="entry name" value="RNA POLYMERASE ECF-TYPE SIGMA FACTO"/>
    <property type="match status" value="1"/>
</dbReference>
<dbReference type="InterPro" id="IPR014284">
    <property type="entry name" value="RNA_pol_sigma-70_dom"/>
</dbReference>
<dbReference type="PANTHER" id="PTHR43133:SF60">
    <property type="entry name" value="RNA POLYMERASE SIGMA FACTOR SIGV"/>
    <property type="match status" value="1"/>
</dbReference>
<dbReference type="KEGG" id="acel:acsn021_16120"/>
<keyword evidence="6" id="KW-1185">Reference proteome</keyword>
<dbReference type="NCBIfam" id="TIGR02937">
    <property type="entry name" value="sigma70-ECF"/>
    <property type="match status" value="1"/>
</dbReference>
<dbReference type="AlphaFoldDB" id="A0A6S6QRR7"/>
<comment type="similarity">
    <text evidence="1">Belongs to the sigma-70 factor family. ECF subfamily.</text>
</comment>
<protein>
    <submittedName>
        <fullName evidence="5">Uncharacterized protein</fullName>
    </submittedName>
</protein>
<dbReference type="Pfam" id="PF08281">
    <property type="entry name" value="Sigma70_r4_2"/>
    <property type="match status" value="1"/>
</dbReference>
<keyword evidence="3" id="KW-0731">Sigma factor</keyword>
<dbReference type="Gene3D" id="1.10.10.10">
    <property type="entry name" value="Winged helix-like DNA-binding domain superfamily/Winged helix DNA-binding domain"/>
    <property type="match status" value="1"/>
</dbReference>
<evidence type="ECO:0000256" key="4">
    <source>
        <dbReference type="ARBA" id="ARBA00023163"/>
    </source>
</evidence>
<dbReference type="GO" id="GO:0016987">
    <property type="term" value="F:sigma factor activity"/>
    <property type="evidence" value="ECO:0007669"/>
    <property type="project" value="UniProtKB-KW"/>
</dbReference>
<organism evidence="5 6">
    <name type="scientific">Anaerocolumna cellulosilytica</name>
    <dbReference type="NCBI Taxonomy" id="433286"/>
    <lineage>
        <taxon>Bacteria</taxon>
        <taxon>Bacillati</taxon>
        <taxon>Bacillota</taxon>
        <taxon>Clostridia</taxon>
        <taxon>Lachnospirales</taxon>
        <taxon>Lachnospiraceae</taxon>
        <taxon>Anaerocolumna</taxon>
    </lineage>
</organism>
<dbReference type="Proteomes" id="UP000515561">
    <property type="component" value="Chromosome"/>
</dbReference>
<dbReference type="GO" id="GO:0003677">
    <property type="term" value="F:DNA binding"/>
    <property type="evidence" value="ECO:0007669"/>
    <property type="project" value="InterPro"/>
</dbReference>
<evidence type="ECO:0000313" key="6">
    <source>
        <dbReference type="Proteomes" id="UP000515561"/>
    </source>
</evidence>
<evidence type="ECO:0000256" key="1">
    <source>
        <dbReference type="ARBA" id="ARBA00010641"/>
    </source>
</evidence>
<dbReference type="InterPro" id="IPR007627">
    <property type="entry name" value="RNA_pol_sigma70_r2"/>
</dbReference>
<evidence type="ECO:0000256" key="2">
    <source>
        <dbReference type="ARBA" id="ARBA00023015"/>
    </source>
</evidence>
<dbReference type="InterPro" id="IPR013249">
    <property type="entry name" value="RNA_pol_sigma70_r4_t2"/>
</dbReference>